<keyword evidence="1" id="KW-0472">Membrane</keyword>
<evidence type="ECO:0000313" key="3">
    <source>
        <dbReference type="EMBL" id="PHU38341.1"/>
    </source>
</evidence>
<protein>
    <submittedName>
        <fullName evidence="3">Phosphatase PAP2 family protein</fullName>
    </submittedName>
</protein>
<feature type="transmembrane region" description="Helical" evidence="1">
    <location>
        <begin position="85"/>
        <end position="106"/>
    </location>
</feature>
<keyword evidence="4" id="KW-1185">Reference proteome</keyword>
<feature type="domain" description="Phosphatidic acid phosphatase type 2/haloperoxidase" evidence="2">
    <location>
        <begin position="130"/>
        <end position="210"/>
    </location>
</feature>
<evidence type="ECO:0000313" key="4">
    <source>
        <dbReference type="Proteomes" id="UP000224563"/>
    </source>
</evidence>
<dbReference type="AlphaFoldDB" id="A0A2G3E559"/>
<feature type="transmembrane region" description="Helical" evidence="1">
    <location>
        <begin position="20"/>
        <end position="46"/>
    </location>
</feature>
<gene>
    <name evidence="3" type="ORF">CSX02_03415</name>
</gene>
<proteinExistence type="predicted"/>
<reference evidence="3 4" key="2">
    <citation type="submission" date="2017-10" db="EMBL/GenBank/DDBJ databases">
        <authorList>
            <person name="Banno H."/>
            <person name="Chua N.-H."/>
        </authorList>
    </citation>
    <scope>NUCLEOTIDE SEQUENCE [LARGE SCALE GENOMIC DNA]</scope>
    <source>
        <strain evidence="3 4">JK623</strain>
    </source>
</reference>
<evidence type="ECO:0000259" key="2">
    <source>
        <dbReference type="Pfam" id="PF01569"/>
    </source>
</evidence>
<dbReference type="RefSeq" id="WP_051637918.1">
    <property type="nucleotide sequence ID" value="NZ_JANSWH010000081.1"/>
</dbReference>
<keyword evidence="1" id="KW-1133">Transmembrane helix</keyword>
<feature type="transmembrane region" description="Helical" evidence="1">
    <location>
        <begin position="166"/>
        <end position="185"/>
    </location>
</feature>
<name>A0A2G3E559_9FIRM</name>
<dbReference type="Proteomes" id="UP000224563">
    <property type="component" value="Unassembled WGS sequence"/>
</dbReference>
<dbReference type="Pfam" id="PF01569">
    <property type="entry name" value="PAP2"/>
    <property type="match status" value="1"/>
</dbReference>
<evidence type="ECO:0000256" key="1">
    <source>
        <dbReference type="SAM" id="Phobius"/>
    </source>
</evidence>
<keyword evidence="1" id="KW-0812">Transmembrane</keyword>
<feature type="transmembrane region" description="Helical" evidence="1">
    <location>
        <begin position="191"/>
        <end position="213"/>
    </location>
</feature>
<accession>A0A2G3E559</accession>
<dbReference type="SUPFAM" id="SSF48317">
    <property type="entry name" value="Acid phosphatase/Vanadium-dependent haloperoxidase"/>
    <property type="match status" value="1"/>
</dbReference>
<feature type="transmembrane region" description="Helical" evidence="1">
    <location>
        <begin position="58"/>
        <end position="79"/>
    </location>
</feature>
<dbReference type="InterPro" id="IPR000326">
    <property type="entry name" value="PAP2/HPO"/>
</dbReference>
<dbReference type="InterPro" id="IPR036938">
    <property type="entry name" value="PAP2/HPO_sf"/>
</dbReference>
<dbReference type="EMBL" id="PDYG01000011">
    <property type="protein sequence ID" value="PHU38341.1"/>
    <property type="molecule type" value="Genomic_DNA"/>
</dbReference>
<organism evidence="3 4">
    <name type="scientific">Agathobacter ruminis</name>
    <dbReference type="NCBI Taxonomy" id="1712665"/>
    <lineage>
        <taxon>Bacteria</taxon>
        <taxon>Bacillati</taxon>
        <taxon>Bacillota</taxon>
        <taxon>Clostridia</taxon>
        <taxon>Lachnospirales</taxon>
        <taxon>Lachnospiraceae</taxon>
        <taxon>Agathobacter</taxon>
    </lineage>
</organism>
<sequence>MGNLVKKFAAFADSNRHLFILLYFIVYMVWFTIIESTVTTSFHVIHTPFDDLIPFCEYFVIPYVLWFAYVAWGVVYFAFRNVDEYYKLCMFLFTGMTIFLVISTVYPNGHFLRPSYFTHHNVFTKLCSIIYSTDTATNLFPSIHCYNALAIHFAVMTSREFRHNKIVRFISLILCVNIILATMFIKQHSCFDVITALLLAAIMYHLVYVLDIFRRQTGPKMQFKKPQ</sequence>
<comment type="caution">
    <text evidence="3">The sequence shown here is derived from an EMBL/GenBank/DDBJ whole genome shotgun (WGS) entry which is preliminary data.</text>
</comment>
<reference evidence="3 4" key="1">
    <citation type="submission" date="2017-10" db="EMBL/GenBank/DDBJ databases">
        <title>Resolving the taxonomy of Roseburia spp., Eubacterium rectale and Agathobacter spp. through phylogenomic analysis.</title>
        <authorList>
            <person name="Sheridan P.O."/>
            <person name="Walker A.W."/>
            <person name="Duncan S.H."/>
            <person name="Scott K.P."/>
            <person name="Toole P.W.O."/>
            <person name="Luis P."/>
            <person name="Flint H.J."/>
        </authorList>
    </citation>
    <scope>NUCLEOTIDE SEQUENCE [LARGE SCALE GENOMIC DNA]</scope>
    <source>
        <strain evidence="3 4">JK623</strain>
    </source>
</reference>